<dbReference type="AlphaFoldDB" id="A0A5B7GDD7"/>
<accession>A0A5B7GDD7</accession>
<gene>
    <name evidence="1" type="ORF">E2C01_049235</name>
</gene>
<dbReference type="Proteomes" id="UP000324222">
    <property type="component" value="Unassembled WGS sequence"/>
</dbReference>
<protein>
    <submittedName>
        <fullName evidence="1">Uncharacterized protein</fullName>
    </submittedName>
</protein>
<name>A0A5B7GDD7_PORTR</name>
<reference evidence="1 2" key="1">
    <citation type="submission" date="2019-05" db="EMBL/GenBank/DDBJ databases">
        <title>Another draft genome of Portunus trituberculatus and its Hox gene families provides insights of decapod evolution.</title>
        <authorList>
            <person name="Jeong J.-H."/>
            <person name="Song I."/>
            <person name="Kim S."/>
            <person name="Choi T."/>
            <person name="Kim D."/>
            <person name="Ryu S."/>
            <person name="Kim W."/>
        </authorList>
    </citation>
    <scope>NUCLEOTIDE SEQUENCE [LARGE SCALE GENOMIC DNA]</scope>
    <source>
        <tissue evidence="1">Muscle</tissue>
    </source>
</reference>
<keyword evidence="2" id="KW-1185">Reference proteome</keyword>
<evidence type="ECO:0000313" key="1">
    <source>
        <dbReference type="EMBL" id="MPC55303.1"/>
    </source>
</evidence>
<organism evidence="1 2">
    <name type="scientific">Portunus trituberculatus</name>
    <name type="common">Swimming crab</name>
    <name type="synonym">Neptunus trituberculatus</name>
    <dbReference type="NCBI Taxonomy" id="210409"/>
    <lineage>
        <taxon>Eukaryota</taxon>
        <taxon>Metazoa</taxon>
        <taxon>Ecdysozoa</taxon>
        <taxon>Arthropoda</taxon>
        <taxon>Crustacea</taxon>
        <taxon>Multicrustacea</taxon>
        <taxon>Malacostraca</taxon>
        <taxon>Eumalacostraca</taxon>
        <taxon>Eucarida</taxon>
        <taxon>Decapoda</taxon>
        <taxon>Pleocyemata</taxon>
        <taxon>Brachyura</taxon>
        <taxon>Eubrachyura</taxon>
        <taxon>Portunoidea</taxon>
        <taxon>Portunidae</taxon>
        <taxon>Portuninae</taxon>
        <taxon>Portunus</taxon>
    </lineage>
</organism>
<evidence type="ECO:0000313" key="2">
    <source>
        <dbReference type="Proteomes" id="UP000324222"/>
    </source>
</evidence>
<sequence length="39" mass="4658">MQLFMVQFACNYYITLCNSHIHIPLYFSFLKTQPDGPFK</sequence>
<dbReference type="EMBL" id="VSRR010013063">
    <property type="protein sequence ID" value="MPC55303.1"/>
    <property type="molecule type" value="Genomic_DNA"/>
</dbReference>
<comment type="caution">
    <text evidence="1">The sequence shown here is derived from an EMBL/GenBank/DDBJ whole genome shotgun (WGS) entry which is preliminary data.</text>
</comment>
<proteinExistence type="predicted"/>